<evidence type="ECO:0000313" key="11">
    <source>
        <dbReference type="EMBL" id="KAI2663912.1"/>
    </source>
</evidence>
<dbReference type="InterPro" id="IPR013783">
    <property type="entry name" value="Ig-like_fold"/>
</dbReference>
<dbReference type="InterPro" id="IPR011539">
    <property type="entry name" value="RHD_DNA_bind_dom"/>
</dbReference>
<feature type="compositionally biased region" description="Polar residues" evidence="9">
    <location>
        <begin position="748"/>
        <end position="765"/>
    </location>
</feature>
<evidence type="ECO:0000256" key="8">
    <source>
        <dbReference type="ARBA" id="ARBA00023242"/>
    </source>
</evidence>
<gene>
    <name evidence="11" type="ORF">H4Q32_012545</name>
</gene>
<dbReference type="Gene3D" id="2.60.40.340">
    <property type="entry name" value="Rel homology domain (RHD), DNA-binding domain"/>
    <property type="match status" value="1"/>
</dbReference>
<dbReference type="PANTHER" id="PTHR12533">
    <property type="entry name" value="NFAT"/>
    <property type="match status" value="1"/>
</dbReference>
<dbReference type="PANTHER" id="PTHR12533:SF4">
    <property type="entry name" value="NUCLEAR FACTOR OF ACTIVATED T-CELLS, CYTOPLASMIC 2"/>
    <property type="match status" value="1"/>
</dbReference>
<comment type="subcellular location">
    <subcellularLocation>
        <location evidence="2">Cytoplasm</location>
    </subcellularLocation>
    <subcellularLocation>
        <location evidence="1">Nucleus</location>
    </subcellularLocation>
</comment>
<dbReference type="EMBL" id="JACTAM010000006">
    <property type="protein sequence ID" value="KAI2663912.1"/>
    <property type="molecule type" value="Genomic_DNA"/>
</dbReference>
<evidence type="ECO:0000259" key="10">
    <source>
        <dbReference type="PROSITE" id="PS50254"/>
    </source>
</evidence>
<keyword evidence="7" id="KW-0804">Transcription</keyword>
<dbReference type="InterPro" id="IPR032397">
    <property type="entry name" value="RHD_dimer"/>
</dbReference>
<evidence type="ECO:0000256" key="5">
    <source>
        <dbReference type="ARBA" id="ARBA00023015"/>
    </source>
</evidence>
<feature type="region of interest" description="Disordered" evidence="9">
    <location>
        <begin position="189"/>
        <end position="243"/>
    </location>
</feature>
<evidence type="ECO:0000256" key="6">
    <source>
        <dbReference type="ARBA" id="ARBA00023125"/>
    </source>
</evidence>
<accession>A0ABQ8MNG4</accession>
<dbReference type="Pfam" id="PF00554">
    <property type="entry name" value="RHD_DNA_bind"/>
    <property type="match status" value="1"/>
</dbReference>
<dbReference type="SUPFAM" id="SSF81296">
    <property type="entry name" value="E set domains"/>
    <property type="match status" value="1"/>
</dbReference>
<evidence type="ECO:0000256" key="3">
    <source>
        <dbReference type="ARBA" id="ARBA00022490"/>
    </source>
</evidence>
<evidence type="ECO:0000256" key="4">
    <source>
        <dbReference type="ARBA" id="ARBA00022553"/>
    </source>
</evidence>
<evidence type="ECO:0000256" key="2">
    <source>
        <dbReference type="ARBA" id="ARBA00004496"/>
    </source>
</evidence>
<keyword evidence="5" id="KW-0805">Transcription regulation</keyword>
<keyword evidence="3" id="KW-0963">Cytoplasm</keyword>
<dbReference type="Gene3D" id="2.60.40.10">
    <property type="entry name" value="Immunoglobulins"/>
    <property type="match status" value="1"/>
</dbReference>
<keyword evidence="4" id="KW-0597">Phosphoprotein</keyword>
<feature type="region of interest" description="Disordered" evidence="9">
    <location>
        <begin position="743"/>
        <end position="765"/>
    </location>
</feature>
<feature type="compositionally biased region" description="Polar residues" evidence="9">
    <location>
        <begin position="38"/>
        <end position="49"/>
    </location>
</feature>
<dbReference type="InterPro" id="IPR037059">
    <property type="entry name" value="RHD_DNA_bind_dom_sf"/>
</dbReference>
<sequence>MSNLYENLDGQEELDFPLLFLYNQPDLPQDDQVDDTGIPSNHGANQTSPIVHLYDEEPVPQLSHRLPNDDLLTYGQSELRQSLGHSSLYGSHPGAPQGNGPRIEITCPDLYHNDHVHTNPVNISRPMLDIPYRENQCLSPASSTSSTSWHSDGYSPGTYSPCISPGVGEGSLVGVTEAVLCPMLQAIQASGSPNTSPRTSITEDTVLDRRPTSPRSRSASPQGKRTYAEYETQRSQSPRFARDEPAEFYPLANLEDSMSSLSNSLTKPIPTKIVRPNLEYSVYTESQAGMFPTVTEVKKEYTMDSCYYMPANWSSQALAGVCSMPMTALPALDWPLPSSTEQYELRIEVQPRQHHRAHYETEGSRGAVKASAGGHPLVQLRGYTGTEPLALQVFIGTADDRNLRPHAFYQVHRITGKTVTTNSQERTLNGTKILEVPLEPKENMRAVVDCAGILKLRNADIELKKGETDVGRKNTRVRLVFRVHVPQPGGQWISLQVASQTIECSQRSAHEHPAVERQDLDHCSVLGGLQMILRGQNFTSESKVIFFEKTHVDLQIWESEAKVYRDKCTSNLLFLEIPPYRDPSIYHPVKVKFHVVNGKKKCSQPQNFTYTPLSVPQIKAEPVEEYQYAQLGCAMHPIMGVSPPSCHLPDGCMMPTGPSYQRGHCMYPAAPQHAPIRYPLDHTVPGVLVGSPAHAVGHATPVSAFVPSTYQHTIAGDSIQTAASLFPTLDVSELCSAAAHQKAYGSRASPTTGRSPPARSHQQTYLPVQHQRNVSPVRVTIKQENLDQAYLDDGLYTYCSPTNLSQQNNRKRDQIKHERVAVSGSHSLLPASGWLVYCCFCCGADCSDCPCISARLCDDDAP</sequence>
<feature type="region of interest" description="Disordered" evidence="9">
    <location>
        <begin position="84"/>
        <end position="103"/>
    </location>
</feature>
<keyword evidence="12" id="KW-1185">Reference proteome</keyword>
<organism evidence="11 12">
    <name type="scientific">Labeo rohita</name>
    <name type="common">Indian major carp</name>
    <name type="synonym">Cyprinus rohita</name>
    <dbReference type="NCBI Taxonomy" id="84645"/>
    <lineage>
        <taxon>Eukaryota</taxon>
        <taxon>Metazoa</taxon>
        <taxon>Chordata</taxon>
        <taxon>Craniata</taxon>
        <taxon>Vertebrata</taxon>
        <taxon>Euteleostomi</taxon>
        <taxon>Actinopterygii</taxon>
        <taxon>Neopterygii</taxon>
        <taxon>Teleostei</taxon>
        <taxon>Ostariophysi</taxon>
        <taxon>Cypriniformes</taxon>
        <taxon>Cyprinidae</taxon>
        <taxon>Labeoninae</taxon>
        <taxon>Labeonini</taxon>
        <taxon>Labeo</taxon>
    </lineage>
</organism>
<dbReference type="Pfam" id="PF16179">
    <property type="entry name" value="RHD_dimer"/>
    <property type="match status" value="1"/>
</dbReference>
<dbReference type="InterPro" id="IPR008967">
    <property type="entry name" value="p53-like_TF_DNA-bd_sf"/>
</dbReference>
<dbReference type="SMART" id="SM00429">
    <property type="entry name" value="IPT"/>
    <property type="match status" value="1"/>
</dbReference>
<protein>
    <submittedName>
        <fullName evidence="11">Nuclear factor of activated T-cells, cytoplasmic 2</fullName>
    </submittedName>
</protein>
<evidence type="ECO:0000256" key="7">
    <source>
        <dbReference type="ARBA" id="ARBA00023163"/>
    </source>
</evidence>
<evidence type="ECO:0000256" key="9">
    <source>
        <dbReference type="SAM" id="MobiDB-lite"/>
    </source>
</evidence>
<dbReference type="SUPFAM" id="SSF49417">
    <property type="entry name" value="p53-like transcription factors"/>
    <property type="match status" value="1"/>
</dbReference>
<keyword evidence="6" id="KW-0238">DNA-binding</keyword>
<proteinExistence type="predicted"/>
<feature type="region of interest" description="Disordered" evidence="9">
    <location>
        <begin position="25"/>
        <end position="49"/>
    </location>
</feature>
<dbReference type="InterPro" id="IPR008366">
    <property type="entry name" value="NFAT"/>
</dbReference>
<dbReference type="InterPro" id="IPR014756">
    <property type="entry name" value="Ig_E-set"/>
</dbReference>
<dbReference type="PRINTS" id="PR01789">
    <property type="entry name" value="NUCFACTORATC"/>
</dbReference>
<comment type="caution">
    <text evidence="11">The sequence shown here is derived from an EMBL/GenBank/DDBJ whole genome shotgun (WGS) entry which is preliminary data.</text>
</comment>
<evidence type="ECO:0000313" key="12">
    <source>
        <dbReference type="Proteomes" id="UP000830375"/>
    </source>
</evidence>
<reference evidence="11 12" key="1">
    <citation type="submission" date="2022-01" db="EMBL/GenBank/DDBJ databases">
        <title>A high-quality chromosome-level genome assembly of rohu carp, Labeo rohita.</title>
        <authorList>
            <person name="Arick M.A. II"/>
            <person name="Hsu C.-Y."/>
            <person name="Magbanua Z."/>
            <person name="Pechanova O."/>
            <person name="Grover C."/>
            <person name="Miller E."/>
            <person name="Thrash A."/>
            <person name="Ezzel L."/>
            <person name="Alam S."/>
            <person name="Benzie J."/>
            <person name="Hamilton M."/>
            <person name="Karsi A."/>
            <person name="Lawrence M.L."/>
            <person name="Peterson D.G."/>
        </authorList>
    </citation>
    <scope>NUCLEOTIDE SEQUENCE [LARGE SCALE GENOMIC DNA]</scope>
    <source>
        <strain evidence="12">BAU-BD-2019</strain>
        <tissue evidence="11">Blood</tissue>
    </source>
</reference>
<keyword evidence="8" id="KW-0539">Nucleus</keyword>
<feature type="domain" description="RHD" evidence="10">
    <location>
        <begin position="327"/>
        <end position="509"/>
    </location>
</feature>
<dbReference type="Proteomes" id="UP000830375">
    <property type="component" value="Unassembled WGS sequence"/>
</dbReference>
<name>A0ABQ8MNG4_LABRO</name>
<evidence type="ECO:0000256" key="1">
    <source>
        <dbReference type="ARBA" id="ARBA00004123"/>
    </source>
</evidence>
<dbReference type="PROSITE" id="PS50254">
    <property type="entry name" value="REL_2"/>
    <property type="match status" value="1"/>
</dbReference>
<dbReference type="InterPro" id="IPR002909">
    <property type="entry name" value="IPT_dom"/>
</dbReference>
<feature type="compositionally biased region" description="Polar residues" evidence="9">
    <location>
        <begin position="189"/>
        <end position="203"/>
    </location>
</feature>